<dbReference type="Pfam" id="PF00225">
    <property type="entry name" value="Kinesin"/>
    <property type="match status" value="1"/>
</dbReference>
<dbReference type="PROSITE" id="PS50067">
    <property type="entry name" value="KINESIN_MOTOR_2"/>
    <property type="match status" value="1"/>
</dbReference>
<proteinExistence type="inferred from homology"/>
<gene>
    <name evidence="11" type="ORF">EJB05_13661</name>
</gene>
<feature type="binding site" evidence="6">
    <location>
        <begin position="495"/>
        <end position="502"/>
    </location>
    <ligand>
        <name>ATP</name>
        <dbReference type="ChEBI" id="CHEBI:30616"/>
    </ligand>
</feature>
<dbReference type="GO" id="GO:0003777">
    <property type="term" value="F:microtubule motor activity"/>
    <property type="evidence" value="ECO:0007669"/>
    <property type="project" value="InterPro"/>
</dbReference>
<dbReference type="Gramene" id="TVU40210">
    <property type="protein sequence ID" value="TVU40210"/>
    <property type="gene ID" value="EJB05_13661"/>
</dbReference>
<feature type="region of interest" description="Disordered" evidence="9">
    <location>
        <begin position="1"/>
        <end position="47"/>
    </location>
</feature>
<feature type="coiled-coil region" evidence="8">
    <location>
        <begin position="202"/>
        <end position="310"/>
    </location>
</feature>
<keyword evidence="3 6" id="KW-0547">Nucleotide-binding</keyword>
<comment type="caution">
    <text evidence="11">The sequence shown here is derived from an EMBL/GenBank/DDBJ whole genome shotgun (WGS) entry which is preliminary data.</text>
</comment>
<dbReference type="InterPro" id="IPR027640">
    <property type="entry name" value="Kinesin-like_fam"/>
</dbReference>
<dbReference type="FunFam" id="3.40.850.10:FF:000048">
    <property type="entry name" value="Kinesin-like protein"/>
    <property type="match status" value="1"/>
</dbReference>
<keyword evidence="8" id="KW-0175">Coiled coil</keyword>
<dbReference type="GO" id="GO:0005874">
    <property type="term" value="C:microtubule"/>
    <property type="evidence" value="ECO:0007669"/>
    <property type="project" value="UniProtKB-KW"/>
</dbReference>
<dbReference type="PANTHER" id="PTHR47972:SF45">
    <property type="entry name" value="PROTEIN CLARET SEGREGATIONAL"/>
    <property type="match status" value="1"/>
</dbReference>
<dbReference type="Gene3D" id="3.40.850.10">
    <property type="entry name" value="Kinesin motor domain"/>
    <property type="match status" value="1"/>
</dbReference>
<accession>A0A5J9VYP0</accession>
<dbReference type="GO" id="GO:0007018">
    <property type="term" value="P:microtubule-based movement"/>
    <property type="evidence" value="ECO:0007669"/>
    <property type="project" value="InterPro"/>
</dbReference>
<dbReference type="GO" id="GO:0008017">
    <property type="term" value="F:microtubule binding"/>
    <property type="evidence" value="ECO:0007669"/>
    <property type="project" value="InterPro"/>
</dbReference>
<protein>
    <recommendedName>
        <fullName evidence="7">Kinesin-like protein</fullName>
    </recommendedName>
</protein>
<dbReference type="PROSITE" id="PS00411">
    <property type="entry name" value="KINESIN_MOTOR_1"/>
    <property type="match status" value="1"/>
</dbReference>
<evidence type="ECO:0000256" key="5">
    <source>
        <dbReference type="ARBA" id="ARBA00023175"/>
    </source>
</evidence>
<keyword evidence="2 7" id="KW-0493">Microtubule</keyword>
<evidence type="ECO:0000256" key="1">
    <source>
        <dbReference type="ARBA" id="ARBA00010899"/>
    </source>
</evidence>
<feature type="coiled-coil region" evidence="8">
    <location>
        <begin position="111"/>
        <end position="163"/>
    </location>
</feature>
<keyword evidence="4 6" id="KW-0067">ATP-binding</keyword>
<dbReference type="GO" id="GO:0005524">
    <property type="term" value="F:ATP binding"/>
    <property type="evidence" value="ECO:0007669"/>
    <property type="project" value="UniProtKB-UniRule"/>
</dbReference>
<keyword evidence="12" id="KW-1185">Reference proteome</keyword>
<evidence type="ECO:0000256" key="7">
    <source>
        <dbReference type="RuleBase" id="RU000394"/>
    </source>
</evidence>
<dbReference type="PANTHER" id="PTHR47972">
    <property type="entry name" value="KINESIN-LIKE PROTEIN KLP-3"/>
    <property type="match status" value="1"/>
</dbReference>
<evidence type="ECO:0000259" key="10">
    <source>
        <dbReference type="PROSITE" id="PS50067"/>
    </source>
</evidence>
<dbReference type="InterPro" id="IPR036961">
    <property type="entry name" value="Kinesin_motor_dom_sf"/>
</dbReference>
<dbReference type="PRINTS" id="PR00380">
    <property type="entry name" value="KINESINHEAVY"/>
</dbReference>
<evidence type="ECO:0000256" key="8">
    <source>
        <dbReference type="SAM" id="Coils"/>
    </source>
</evidence>
<dbReference type="InterPro" id="IPR019821">
    <property type="entry name" value="Kinesin_motor_CS"/>
</dbReference>
<evidence type="ECO:0000256" key="9">
    <source>
        <dbReference type="SAM" id="MobiDB-lite"/>
    </source>
</evidence>
<keyword evidence="5 6" id="KW-0505">Motor protein</keyword>
<dbReference type="EMBL" id="RWGY01000007">
    <property type="protein sequence ID" value="TVU40210.1"/>
    <property type="molecule type" value="Genomic_DNA"/>
</dbReference>
<dbReference type="AlphaFoldDB" id="A0A5J9VYP0"/>
<evidence type="ECO:0000256" key="6">
    <source>
        <dbReference type="PROSITE-ProRule" id="PRU00283"/>
    </source>
</evidence>
<dbReference type="SUPFAM" id="SSF52540">
    <property type="entry name" value="P-loop containing nucleoside triphosphate hydrolases"/>
    <property type="match status" value="1"/>
</dbReference>
<evidence type="ECO:0000256" key="4">
    <source>
        <dbReference type="ARBA" id="ARBA00022840"/>
    </source>
</evidence>
<evidence type="ECO:0000313" key="12">
    <source>
        <dbReference type="Proteomes" id="UP000324897"/>
    </source>
</evidence>
<feature type="coiled-coil region" evidence="8">
    <location>
        <begin position="339"/>
        <end position="408"/>
    </location>
</feature>
<name>A0A5J9VYP0_9POAL</name>
<sequence>MAARGARTGSLHHKENEPAGKRLRTGAAGRQPLSAASTAPPPPADEPMVFAGREDVETLLNEKMKGKNKMDFKGKSEQMMEYIKKLRACIKWLLEREDANLAQIAKLSSDLEAAETQHSEKVTQLQNALQESKEIYEELQKQYASLQEALKKVEAEKTDALRSLGNEKEAKLAVESSRNEILENLKKAQLEEKCLHDQIEMLQGTNKRLQEYNTSLQTYNSQLQADAKTHGETINRLQREKNTMVETMNGLKDHANSVKNQLDLSKSLQSEVAKQKNDLLKEVDSIRNELQRAREDRDKKSAQVDSLLNELGTYKELTGRSAVELDNAVTRSTALEETCSSQRETIKTLEIKLAAATEKLKMSDLTAMEAMTEYENQKKMLADLQSRLQEAEQQILDGEKLRKKLHNTILELKGNIRVFCRVRPVLSNESGAVTYPKSGENIGRGIELIHNAQEYSFTFDKVFDHSASQEDVFIEISQLVQSALDGYKVCIFAYGQTGSGKTHTMMGNPEVEEQKGMIPRSLEQIFQASQVLNSQGWKYKMQASMLEIYNETIRDLLSTNRVATQDGGSSKYNIKHDANGNTHVSDLTVVNVTSISEVSSLLRRAAQSRSVGRTQMNEESSRSHCVFTLRIFGVNEGTDQQVQGVLNLIDLAGSERLNKSGATGDRLKETQAINKSLSSLSDVIFSIAKKEEHVPFRNSKLTYLLQPCLGGDSKTLMFVNLSPETSSTAESLCSLRFAARVNSCEIGIPRRQTQMRNSQ</sequence>
<dbReference type="CDD" id="cd01366">
    <property type="entry name" value="KISc_C_terminal"/>
    <property type="match status" value="1"/>
</dbReference>
<dbReference type="OrthoDB" id="3176171at2759"/>
<organism evidence="11 12">
    <name type="scientific">Eragrostis curvula</name>
    <name type="common">weeping love grass</name>
    <dbReference type="NCBI Taxonomy" id="38414"/>
    <lineage>
        <taxon>Eukaryota</taxon>
        <taxon>Viridiplantae</taxon>
        <taxon>Streptophyta</taxon>
        <taxon>Embryophyta</taxon>
        <taxon>Tracheophyta</taxon>
        <taxon>Spermatophyta</taxon>
        <taxon>Magnoliopsida</taxon>
        <taxon>Liliopsida</taxon>
        <taxon>Poales</taxon>
        <taxon>Poaceae</taxon>
        <taxon>PACMAD clade</taxon>
        <taxon>Chloridoideae</taxon>
        <taxon>Eragrostideae</taxon>
        <taxon>Eragrostidinae</taxon>
        <taxon>Eragrostis</taxon>
    </lineage>
</organism>
<feature type="domain" description="Kinesin motor" evidence="10">
    <location>
        <begin position="415"/>
        <end position="744"/>
    </location>
</feature>
<evidence type="ECO:0000256" key="3">
    <source>
        <dbReference type="ARBA" id="ARBA00022741"/>
    </source>
</evidence>
<reference evidence="11 12" key="1">
    <citation type="journal article" date="2019" name="Sci. Rep.">
        <title>A high-quality genome of Eragrostis curvula grass provides insights into Poaceae evolution and supports new strategies to enhance forage quality.</title>
        <authorList>
            <person name="Carballo J."/>
            <person name="Santos B.A.C.M."/>
            <person name="Zappacosta D."/>
            <person name="Garbus I."/>
            <person name="Selva J.P."/>
            <person name="Gallo C.A."/>
            <person name="Diaz A."/>
            <person name="Albertini E."/>
            <person name="Caccamo M."/>
            <person name="Echenique V."/>
        </authorList>
    </citation>
    <scope>NUCLEOTIDE SEQUENCE [LARGE SCALE GENOMIC DNA]</scope>
    <source>
        <strain evidence="12">cv. Victoria</strain>
        <tissue evidence="11">Leaf</tissue>
    </source>
</reference>
<evidence type="ECO:0000256" key="2">
    <source>
        <dbReference type="ARBA" id="ARBA00022701"/>
    </source>
</evidence>
<dbReference type="SMART" id="SM00129">
    <property type="entry name" value="KISc"/>
    <property type="match status" value="1"/>
</dbReference>
<comment type="similarity">
    <text evidence="1">Belongs to the TRAFAC class myosin-kinesin ATPase superfamily. Kinesin family. KIN-14 subfamily.</text>
</comment>
<dbReference type="InterPro" id="IPR001752">
    <property type="entry name" value="Kinesin_motor_dom"/>
</dbReference>
<dbReference type="Proteomes" id="UP000324897">
    <property type="component" value="Chromosome 4"/>
</dbReference>
<evidence type="ECO:0000313" key="11">
    <source>
        <dbReference type="EMBL" id="TVU40210.1"/>
    </source>
</evidence>
<dbReference type="InterPro" id="IPR027417">
    <property type="entry name" value="P-loop_NTPase"/>
</dbReference>